<evidence type="ECO:0000313" key="2">
    <source>
        <dbReference type="EMBL" id="QEE15495.1"/>
    </source>
</evidence>
<evidence type="ECO:0000256" key="1">
    <source>
        <dbReference type="SAM" id="Phobius"/>
    </source>
</evidence>
<dbReference type="InterPro" id="IPR022601">
    <property type="entry name" value="DUF3160"/>
</dbReference>
<keyword evidence="3" id="KW-1185">Reference proteome</keyword>
<dbReference type="Proteomes" id="UP000321408">
    <property type="component" value="Chromosome"/>
</dbReference>
<dbReference type="EMBL" id="CP042905">
    <property type="protein sequence ID" value="QEE15495.1"/>
    <property type="molecule type" value="Genomic_DNA"/>
</dbReference>
<dbReference type="KEGG" id="psyt:DSAG12_01321"/>
<dbReference type="RefSeq" id="WP_147662402.1">
    <property type="nucleotide sequence ID" value="NZ_CP042905.2"/>
</dbReference>
<proteinExistence type="predicted"/>
<dbReference type="SMART" id="SM01325">
    <property type="entry name" value="DUF3160"/>
    <property type="match status" value="1"/>
</dbReference>
<evidence type="ECO:0000313" key="3">
    <source>
        <dbReference type="Proteomes" id="UP000321408"/>
    </source>
</evidence>
<dbReference type="Pfam" id="PF11369">
    <property type="entry name" value="DUF3160"/>
    <property type="match status" value="1"/>
</dbReference>
<feature type="transmembrane region" description="Helical" evidence="1">
    <location>
        <begin position="12"/>
        <end position="29"/>
    </location>
</feature>
<keyword evidence="1" id="KW-1133">Transmembrane helix</keyword>
<dbReference type="OrthoDB" id="147074at2157"/>
<keyword evidence="1" id="KW-0472">Membrane</keyword>
<accession>A0A5B9D912</accession>
<name>A0A5B9D912_9ARCH</name>
<reference evidence="2 3" key="2">
    <citation type="journal article" date="2024" name="Int. J. Syst. Evol. Microbiol.">
        <title>Promethearchaeum syntrophicum gen. nov., sp. nov., an anaerobic, obligately syntrophic archaeon, the first isolate of the lineage 'Asgard' archaea, and proposal of the new archaeal phylum Promethearchaeota phyl. nov. and kingdom Promethearchaeati regn. nov.</title>
        <authorList>
            <person name="Imachi H."/>
            <person name="Nobu M.K."/>
            <person name="Kato S."/>
            <person name="Takaki Y."/>
            <person name="Miyazaki M."/>
            <person name="Miyata M."/>
            <person name="Ogawara M."/>
            <person name="Saito Y."/>
            <person name="Sakai S."/>
            <person name="Tahara Y.O."/>
            <person name="Takano Y."/>
            <person name="Tasumi E."/>
            <person name="Uematsu K."/>
            <person name="Yoshimura T."/>
            <person name="Itoh T."/>
            <person name="Ohkuma M."/>
            <person name="Takai K."/>
        </authorList>
    </citation>
    <scope>NUCLEOTIDE SEQUENCE [LARGE SCALE GENOMIC DNA]</scope>
    <source>
        <strain evidence="2 3">MK-D1</strain>
    </source>
</reference>
<dbReference type="GeneID" id="41329313"/>
<sequence length="714" mass="82760">MKFSIKEQNTKIIASALLIGLVIISIIYIPNWDNEDKWYDDPDEKEPYMSVIYPLKDILNYNTSFPPYDIPNLNYTPRIVPSILESELSNVNFQGYSLSPAIISQLEQYGFALVGNSGQTLREIYDYEDNLKPKFITADFCLHTYHKIYDHQLKKIETDFFANYFTYLLKSIQYHQLSLIEDDMDLKIESAIKQNIAYVSVMLCLLDDSNSIPEIVNSAVNEELAKINSKSPTYSSIFGYIEDYSQYIPRGHYTESELLEKYFMAMMYAGRMTFILNDSQNPQMGIEHTRSALILLDSIEVAIKNFTGWHCWEHINSITGMFIGDSDDLTPLEYYQIWKEFDFPNATELVNDNLVENIIEKLHKFRKPKINSMIVADDLEFEKETQGMRLFGQKFIPDSYIFQELAHPKVQYRTIPSGLDIFSVFGNKIAENHLQSENTTYPEYNSQITALKEYFTNLTDEDWTENLYSSWIYSLQSLIRNNYTGFPGFMQNYAWENKALMGMMGSWAELRHDTILYAKQSYSGYWGDYTPPWKIGGYVEPNPETYARLAALSYQTFQGLYERGMYASYFIDLSIIFQNLTSISIKELENIPLSSDDYNFIDTVGQDMLDICVANENEEDENINRMGIIADVHTDPNTFLCLEVGTGDPLIIYAIVQDTNGNLRLTKGATYSYYEFNHSMYDRLTDEKWLEMLDGNDPPLMPSWITSNIPIVFL</sequence>
<organism evidence="2 3">
    <name type="scientific">Promethearchaeum syntrophicum</name>
    <dbReference type="NCBI Taxonomy" id="2594042"/>
    <lineage>
        <taxon>Archaea</taxon>
        <taxon>Promethearchaeati</taxon>
        <taxon>Promethearchaeota</taxon>
        <taxon>Promethearchaeia</taxon>
        <taxon>Promethearchaeales</taxon>
        <taxon>Promethearchaeaceae</taxon>
        <taxon>Promethearchaeum</taxon>
    </lineage>
</organism>
<protein>
    <submittedName>
        <fullName evidence="2">DUF3160 domain-containing protein</fullName>
    </submittedName>
</protein>
<reference evidence="2 3" key="1">
    <citation type="journal article" date="2020" name="Nature">
        <title>Isolation of an archaeon at the prokaryote-eukaryote interface.</title>
        <authorList>
            <person name="Imachi H."/>
            <person name="Nobu M.K."/>
            <person name="Nakahara N."/>
            <person name="Morono Y."/>
            <person name="Ogawara M."/>
            <person name="Takaki Y."/>
            <person name="Takano Y."/>
            <person name="Uematsu K."/>
            <person name="Ikuta T."/>
            <person name="Ito M."/>
            <person name="Matsui Y."/>
            <person name="Miyazaki M."/>
            <person name="Murata K."/>
            <person name="Saito Y."/>
            <person name="Sakai S."/>
            <person name="Song C."/>
            <person name="Tasumi E."/>
            <person name="Yamanaka Y."/>
            <person name="Yamaguchi T."/>
            <person name="Kamagata Y."/>
            <person name="Tamaki H."/>
            <person name="Takai K."/>
        </authorList>
    </citation>
    <scope>NUCLEOTIDE SEQUENCE [LARGE SCALE GENOMIC DNA]</scope>
    <source>
        <strain evidence="2 3">MK-D1</strain>
    </source>
</reference>
<keyword evidence="1" id="KW-0812">Transmembrane</keyword>
<gene>
    <name evidence="2" type="ORF">DSAG12_01321</name>
</gene>
<dbReference type="AlphaFoldDB" id="A0A5B9D912"/>